<keyword evidence="4" id="KW-0029">Amino-acid transport</keyword>
<dbReference type="InterPro" id="IPR013057">
    <property type="entry name" value="AA_transpt_TM"/>
</dbReference>
<keyword evidence="5 7" id="KW-1133">Transmembrane helix</keyword>
<evidence type="ECO:0000259" key="8">
    <source>
        <dbReference type="Pfam" id="PF01490"/>
    </source>
</evidence>
<evidence type="ECO:0000313" key="10">
    <source>
        <dbReference type="Proteomes" id="UP000826271"/>
    </source>
</evidence>
<organism evidence="9 10">
    <name type="scientific">Buddleja alternifolia</name>
    <dbReference type="NCBI Taxonomy" id="168488"/>
    <lineage>
        <taxon>Eukaryota</taxon>
        <taxon>Viridiplantae</taxon>
        <taxon>Streptophyta</taxon>
        <taxon>Embryophyta</taxon>
        <taxon>Tracheophyta</taxon>
        <taxon>Spermatophyta</taxon>
        <taxon>Magnoliopsida</taxon>
        <taxon>eudicotyledons</taxon>
        <taxon>Gunneridae</taxon>
        <taxon>Pentapetalae</taxon>
        <taxon>asterids</taxon>
        <taxon>lamiids</taxon>
        <taxon>Lamiales</taxon>
        <taxon>Scrophulariaceae</taxon>
        <taxon>Buddlejeae</taxon>
        <taxon>Buddleja</taxon>
    </lineage>
</organism>
<reference evidence="9" key="1">
    <citation type="submission" date="2019-10" db="EMBL/GenBank/DDBJ databases">
        <authorList>
            <person name="Zhang R."/>
            <person name="Pan Y."/>
            <person name="Wang J."/>
            <person name="Ma R."/>
            <person name="Yu S."/>
        </authorList>
    </citation>
    <scope>NUCLEOTIDE SEQUENCE</scope>
    <source>
        <strain evidence="9">LA-IB0</strain>
        <tissue evidence="9">Leaf</tissue>
    </source>
</reference>
<dbReference type="AlphaFoldDB" id="A0AAV6XUK0"/>
<evidence type="ECO:0000256" key="1">
    <source>
        <dbReference type="ARBA" id="ARBA00004370"/>
    </source>
</evidence>
<comment type="caution">
    <text evidence="9">The sequence shown here is derived from an EMBL/GenBank/DDBJ whole genome shotgun (WGS) entry which is preliminary data.</text>
</comment>
<evidence type="ECO:0000256" key="5">
    <source>
        <dbReference type="ARBA" id="ARBA00022989"/>
    </source>
</evidence>
<accession>A0AAV6XUK0</accession>
<feature type="domain" description="Amino acid transporter transmembrane" evidence="8">
    <location>
        <begin position="116"/>
        <end position="149"/>
    </location>
</feature>
<feature type="transmembrane region" description="Helical" evidence="7">
    <location>
        <begin position="149"/>
        <end position="171"/>
    </location>
</feature>
<feature type="transmembrane region" description="Helical" evidence="7">
    <location>
        <begin position="517"/>
        <end position="539"/>
    </location>
</feature>
<evidence type="ECO:0000256" key="4">
    <source>
        <dbReference type="ARBA" id="ARBA00022970"/>
    </source>
</evidence>
<feature type="transmembrane region" description="Helical" evidence="7">
    <location>
        <begin position="376"/>
        <end position="397"/>
    </location>
</feature>
<proteinExistence type="predicted"/>
<feature type="transmembrane region" description="Helical" evidence="7">
    <location>
        <begin position="483"/>
        <end position="505"/>
    </location>
</feature>
<dbReference type="Proteomes" id="UP000826271">
    <property type="component" value="Unassembled WGS sequence"/>
</dbReference>
<dbReference type="PANTHER" id="PTHR48017">
    <property type="entry name" value="OS05G0424000 PROTEIN-RELATED"/>
    <property type="match status" value="1"/>
</dbReference>
<evidence type="ECO:0000256" key="2">
    <source>
        <dbReference type="ARBA" id="ARBA00022448"/>
    </source>
</evidence>
<name>A0AAV6XUK0_9LAMI</name>
<feature type="transmembrane region" description="Helical" evidence="7">
    <location>
        <begin position="119"/>
        <end position="143"/>
    </location>
</feature>
<protein>
    <recommendedName>
        <fullName evidence="8">Amino acid transporter transmembrane domain-containing protein</fullName>
    </recommendedName>
</protein>
<dbReference type="EMBL" id="WHWC01000005">
    <property type="protein sequence ID" value="KAG8382930.1"/>
    <property type="molecule type" value="Genomic_DNA"/>
</dbReference>
<evidence type="ECO:0000256" key="6">
    <source>
        <dbReference type="ARBA" id="ARBA00023136"/>
    </source>
</evidence>
<dbReference type="GO" id="GO:0016020">
    <property type="term" value="C:membrane"/>
    <property type="evidence" value="ECO:0007669"/>
    <property type="project" value="UniProtKB-SubCell"/>
</dbReference>
<feature type="transmembrane region" description="Helical" evidence="7">
    <location>
        <begin position="456"/>
        <end position="477"/>
    </location>
</feature>
<feature type="transmembrane region" description="Helical" evidence="7">
    <location>
        <begin position="288"/>
        <end position="308"/>
    </location>
</feature>
<feature type="transmembrane region" description="Helical" evidence="7">
    <location>
        <begin position="413"/>
        <end position="435"/>
    </location>
</feature>
<keyword evidence="3 7" id="KW-0812">Transmembrane</keyword>
<sequence length="553" mass="61610">MDAREVGWTRLRIGWLKLNVDASLRLAHSSCPDAAAIGSVFRNSEAAAIFVMLKMRISIIFYYFVPLHGKFGPLRKFRTTSLQCCFNFQKMVLSSPPQPKEVPSDDKCAENGRPRNAKWWYSTFHTVTAMVGAGVLSLPYAMAYLGCKFHFLSSSTNLIALIISLSLFLFVSRGPGTLVMALSWCITLHTMWQMIQLHECIPGIRFDRYIDLGRHAFGPKYGPWIVLPQQLIVQVGCDIVYMVTGGKCLKKFMEIACTNCTPIRQSYWICIFGGLHFFLSQLPDFNSVSAVSLAAAVMSLSYSTIAWVGSLSRGRAPTVSYAYKNTSGVDSMFRVFNALGQITFAYAGHAVTLEIQATIPSTPEKPSRIPMWKGAVWAYFTNAICYFPVALIGYWAFGHDVPDNVLVALQRPAWLIAAANLMVVVHVIGSYQVYAMPVFDIIERSVVKGLNISPGVVLRLIVRSAYVAFTLFIGVTFPFFGDLLGFFGGFGFAPTSYFLPSIIWLKIMKPKRFSRSWIINWACIFIGAFIMVASTVGGLRNIVTDSSSYEFYS</sequence>
<evidence type="ECO:0000313" key="9">
    <source>
        <dbReference type="EMBL" id="KAG8382930.1"/>
    </source>
</evidence>
<dbReference type="GO" id="GO:0006865">
    <property type="term" value="P:amino acid transport"/>
    <property type="evidence" value="ECO:0007669"/>
    <property type="project" value="UniProtKB-KW"/>
</dbReference>
<feature type="domain" description="Amino acid transporter transmembrane" evidence="8">
    <location>
        <begin position="175"/>
        <end position="537"/>
    </location>
</feature>
<evidence type="ECO:0000256" key="3">
    <source>
        <dbReference type="ARBA" id="ARBA00022692"/>
    </source>
</evidence>
<dbReference type="Pfam" id="PF01490">
    <property type="entry name" value="Aa_trans"/>
    <property type="match status" value="2"/>
</dbReference>
<evidence type="ECO:0000256" key="7">
    <source>
        <dbReference type="SAM" id="Phobius"/>
    </source>
</evidence>
<keyword evidence="2" id="KW-0813">Transport</keyword>
<feature type="transmembrane region" description="Helical" evidence="7">
    <location>
        <begin position="265"/>
        <end position="282"/>
    </location>
</feature>
<keyword evidence="6 7" id="KW-0472">Membrane</keyword>
<comment type="subcellular location">
    <subcellularLocation>
        <location evidence="1">Membrane</location>
    </subcellularLocation>
</comment>
<gene>
    <name evidence="9" type="ORF">BUALT_Bualt05G0131100</name>
</gene>
<keyword evidence="10" id="KW-1185">Reference proteome</keyword>